<dbReference type="InterPro" id="IPR029061">
    <property type="entry name" value="THDP-binding"/>
</dbReference>
<protein>
    <submittedName>
        <fullName evidence="3">2-oxoacid:ferredoxin oxidoreductase subunit beta</fullName>
    </submittedName>
</protein>
<comment type="caution">
    <text evidence="3">The sequence shown here is derived from an EMBL/GenBank/DDBJ whole genome shotgun (WGS) entry which is preliminary data.</text>
</comment>
<evidence type="ECO:0000256" key="1">
    <source>
        <dbReference type="ARBA" id="ARBA00023002"/>
    </source>
</evidence>
<dbReference type="SUPFAM" id="SSF52518">
    <property type="entry name" value="Thiamin diphosphate-binding fold (THDP-binding)"/>
    <property type="match status" value="1"/>
</dbReference>
<dbReference type="Gene3D" id="3.40.50.970">
    <property type="match status" value="1"/>
</dbReference>
<evidence type="ECO:0000313" key="4">
    <source>
        <dbReference type="Proteomes" id="UP001499882"/>
    </source>
</evidence>
<gene>
    <name evidence="3" type="ORF">GCM10023350_43060</name>
</gene>
<organism evidence="3 4">
    <name type="scientific">Nocardioides endophyticus</name>
    <dbReference type="NCBI Taxonomy" id="1353775"/>
    <lineage>
        <taxon>Bacteria</taxon>
        <taxon>Bacillati</taxon>
        <taxon>Actinomycetota</taxon>
        <taxon>Actinomycetes</taxon>
        <taxon>Propionibacteriales</taxon>
        <taxon>Nocardioidaceae</taxon>
        <taxon>Nocardioides</taxon>
    </lineage>
</organism>
<dbReference type="PANTHER" id="PTHR48084:SF4">
    <property type="entry name" value="2-OXOGLUTARATE OXIDOREDUCTASE SUBUNIT KORB"/>
    <property type="match status" value="1"/>
</dbReference>
<dbReference type="Pfam" id="PF02775">
    <property type="entry name" value="TPP_enzyme_C"/>
    <property type="match status" value="1"/>
</dbReference>
<dbReference type="InterPro" id="IPR011766">
    <property type="entry name" value="TPP_enzyme_TPP-bd"/>
</dbReference>
<name>A0ABP8ZD41_9ACTN</name>
<dbReference type="InterPro" id="IPR051457">
    <property type="entry name" value="2-oxoacid:Fd_oxidoreductase"/>
</dbReference>
<proteinExistence type="predicted"/>
<sequence length="341" mass="36923">MTAVPIELGLKPKDFKSDQEVRWCPGCGDYAILAAVQGFMPELQIPREDIVFISGIGCSSRFPYYMNTYGMHSIHGRAPAIATGLSTSRTDLSVWVVTGDGDALSIGGNHLMHALRRNVNFTILLFNNQIYGLTKGQYSPTSEQGKVTKSSPMGSLDAPFNPVSVALGAEATFVARTLDSDRGHLQFVLRAAAEHEGTALIEIYQNCNIFNDGAFDVLKDPATRNDEMLMMEHGRPLRFGSEGGRAVIRDPAGRLLVADDVAADDPRVVVHDALTDDVAYAFALSRLTRQSPGCTPMGVFRSVERPSYDALMSAQLADSVLQGPPDAELQALIEGADTWTV</sequence>
<dbReference type="RefSeq" id="WP_345529105.1">
    <property type="nucleotide sequence ID" value="NZ_BAABKN010000028.1"/>
</dbReference>
<evidence type="ECO:0000313" key="3">
    <source>
        <dbReference type="EMBL" id="GAA4753177.1"/>
    </source>
</evidence>
<accession>A0ABP8ZD41</accession>
<dbReference type="CDD" id="cd03375">
    <property type="entry name" value="TPP_OGFOR"/>
    <property type="match status" value="1"/>
</dbReference>
<feature type="domain" description="Thiamine pyrophosphate enzyme TPP-binding" evidence="2">
    <location>
        <begin position="56"/>
        <end position="203"/>
    </location>
</feature>
<dbReference type="PANTHER" id="PTHR48084">
    <property type="entry name" value="2-OXOGLUTARATE OXIDOREDUCTASE SUBUNIT KORB-RELATED"/>
    <property type="match status" value="1"/>
</dbReference>
<dbReference type="Proteomes" id="UP001499882">
    <property type="component" value="Unassembled WGS sequence"/>
</dbReference>
<evidence type="ECO:0000259" key="2">
    <source>
        <dbReference type="Pfam" id="PF02775"/>
    </source>
</evidence>
<reference evidence="4" key="1">
    <citation type="journal article" date="2019" name="Int. J. Syst. Evol. Microbiol.">
        <title>The Global Catalogue of Microorganisms (GCM) 10K type strain sequencing project: providing services to taxonomists for standard genome sequencing and annotation.</title>
        <authorList>
            <consortium name="The Broad Institute Genomics Platform"/>
            <consortium name="The Broad Institute Genome Sequencing Center for Infectious Disease"/>
            <person name="Wu L."/>
            <person name="Ma J."/>
        </authorList>
    </citation>
    <scope>NUCLEOTIDE SEQUENCE [LARGE SCALE GENOMIC DNA]</scope>
    <source>
        <strain evidence="4">JCM 18532</strain>
    </source>
</reference>
<dbReference type="EMBL" id="BAABKN010000028">
    <property type="protein sequence ID" value="GAA4753177.1"/>
    <property type="molecule type" value="Genomic_DNA"/>
</dbReference>
<keyword evidence="1" id="KW-0560">Oxidoreductase</keyword>
<keyword evidence="4" id="KW-1185">Reference proteome</keyword>